<proteinExistence type="predicted"/>
<feature type="compositionally biased region" description="Polar residues" evidence="1">
    <location>
        <begin position="233"/>
        <end position="252"/>
    </location>
</feature>
<dbReference type="Proteomes" id="UP001331515">
    <property type="component" value="Unassembled WGS sequence"/>
</dbReference>
<feature type="compositionally biased region" description="Polar residues" evidence="1">
    <location>
        <begin position="260"/>
        <end position="272"/>
    </location>
</feature>
<feature type="chain" id="PRO_5042849540" evidence="2">
    <location>
        <begin position="22"/>
        <end position="582"/>
    </location>
</feature>
<organism evidence="3 4">
    <name type="scientific">Champsocephalus gunnari</name>
    <name type="common">Mackerel icefish</name>
    <dbReference type="NCBI Taxonomy" id="52237"/>
    <lineage>
        <taxon>Eukaryota</taxon>
        <taxon>Metazoa</taxon>
        <taxon>Chordata</taxon>
        <taxon>Craniata</taxon>
        <taxon>Vertebrata</taxon>
        <taxon>Euteleostomi</taxon>
        <taxon>Actinopterygii</taxon>
        <taxon>Neopterygii</taxon>
        <taxon>Teleostei</taxon>
        <taxon>Neoteleostei</taxon>
        <taxon>Acanthomorphata</taxon>
        <taxon>Eupercaria</taxon>
        <taxon>Perciformes</taxon>
        <taxon>Notothenioidei</taxon>
        <taxon>Channichthyidae</taxon>
        <taxon>Champsocephalus</taxon>
    </lineage>
</organism>
<feature type="compositionally biased region" description="Polar residues" evidence="1">
    <location>
        <begin position="279"/>
        <end position="294"/>
    </location>
</feature>
<feature type="region of interest" description="Disordered" evidence="1">
    <location>
        <begin position="43"/>
        <end position="62"/>
    </location>
</feature>
<name>A0AAN8I2S7_CHAGU</name>
<feature type="compositionally biased region" description="Polar residues" evidence="1">
    <location>
        <begin position="149"/>
        <end position="160"/>
    </location>
</feature>
<feature type="compositionally biased region" description="Polar residues" evidence="1">
    <location>
        <begin position="339"/>
        <end position="349"/>
    </location>
</feature>
<evidence type="ECO:0000256" key="2">
    <source>
        <dbReference type="SAM" id="SignalP"/>
    </source>
</evidence>
<feature type="signal peptide" evidence="2">
    <location>
        <begin position="1"/>
        <end position="21"/>
    </location>
</feature>
<protein>
    <submittedName>
        <fullName evidence="3">Uncharacterized protein</fullName>
    </submittedName>
</protein>
<feature type="region of interest" description="Disordered" evidence="1">
    <location>
        <begin position="535"/>
        <end position="571"/>
    </location>
</feature>
<feature type="compositionally biased region" description="Polar residues" evidence="1">
    <location>
        <begin position="410"/>
        <end position="428"/>
    </location>
</feature>
<feature type="compositionally biased region" description="Low complexity" evidence="1">
    <location>
        <begin position="446"/>
        <end position="457"/>
    </location>
</feature>
<feature type="compositionally biased region" description="Polar residues" evidence="1">
    <location>
        <begin position="393"/>
        <end position="402"/>
    </location>
</feature>
<evidence type="ECO:0000313" key="4">
    <source>
        <dbReference type="Proteomes" id="UP001331515"/>
    </source>
</evidence>
<gene>
    <name evidence="3" type="ORF">CgunFtcFv8_027788</name>
</gene>
<feature type="compositionally biased region" description="Polar residues" evidence="1">
    <location>
        <begin position="120"/>
        <end position="129"/>
    </location>
</feature>
<feature type="compositionally biased region" description="Low complexity" evidence="1">
    <location>
        <begin position="501"/>
        <end position="511"/>
    </location>
</feature>
<sequence>MYFGLCVRVLVISLLIVGQQAKALSYRSGGSSGITPHFDYSRSLKPASTSSDDSSAQPERVLGSYSPFHADGALSETLKPAAGPSAGGYSGSHGRQVDGYSPEGSVSSYGPSQPIIRKPNQPSQANPSANGVLPSKAAPWAFPLPPNPNSFQSGIASSSAIVMHSGPYSKPQKPKNLPKPQQVGYKPKPHQPKPQQAANPSNPLQSWYHPKPQQTKPNQPSYPSNPQQAKPYQPSNSQQAKPYQPSNSQQAKPYQPAYPLNTQRATNPSSPLLSRYQPKPQQRSYPSHPQQAKPQQAEPLQGVLQSKAGMSHFPSQGSVASGSNVQAKPYQPAYPLNPQRATDPSSPLQSRYRPKPQQRSYPSNPQQAKPQQAEPLQGVLQSKAGRWHFPSEGSVSSGSNVQAKPYQPANPLNPQRATNPSSPLQSRYQPKPQHPAYPSNPQQAKPYQPSYPSNPQQAKPYRPAYPSNPLQSRYQPKPQLPAYHSNPQQAKPYRPSYPSNPQQAKPYQPAYPSNPQQAKPLQWVFQSKAGMWDIPSHGSVASGSNVQPTDSNSHLNVDPRSLREIPMPVPYQPRWPQQLVPV</sequence>
<keyword evidence="4" id="KW-1185">Reference proteome</keyword>
<feature type="compositionally biased region" description="Polar residues" evidence="1">
    <location>
        <begin position="313"/>
        <end position="326"/>
    </location>
</feature>
<reference evidence="3 4" key="1">
    <citation type="journal article" date="2023" name="Mol. Biol. Evol.">
        <title>Genomics of Secondarily Temperate Adaptation in the Only Non-Antarctic Icefish.</title>
        <authorList>
            <person name="Rivera-Colon A.G."/>
            <person name="Rayamajhi N."/>
            <person name="Minhas B.F."/>
            <person name="Madrigal G."/>
            <person name="Bilyk K.T."/>
            <person name="Yoon V."/>
            <person name="Hune M."/>
            <person name="Gregory S."/>
            <person name="Cheng C.H.C."/>
            <person name="Catchen J.M."/>
        </authorList>
    </citation>
    <scope>NUCLEOTIDE SEQUENCE [LARGE SCALE GENOMIC DNA]</scope>
    <source>
        <tissue evidence="3">White muscle</tissue>
    </source>
</reference>
<dbReference type="AlphaFoldDB" id="A0AAN8I2S7"/>
<feature type="compositionally biased region" description="Low complexity" evidence="1">
    <location>
        <begin position="217"/>
        <end position="228"/>
    </location>
</feature>
<evidence type="ECO:0000256" key="1">
    <source>
        <dbReference type="SAM" id="MobiDB-lite"/>
    </source>
</evidence>
<keyword evidence="2" id="KW-0732">Signal</keyword>
<feature type="compositionally biased region" description="Low complexity" evidence="1">
    <location>
        <begin position="170"/>
        <end position="182"/>
    </location>
</feature>
<accession>A0AAN8I2S7</accession>
<comment type="caution">
    <text evidence="3">The sequence shown here is derived from an EMBL/GenBank/DDBJ whole genome shotgun (WGS) entry which is preliminary data.</text>
</comment>
<feature type="compositionally biased region" description="Polar residues" evidence="1">
    <location>
        <begin position="539"/>
        <end position="555"/>
    </location>
</feature>
<dbReference type="EMBL" id="JAURVH010000027">
    <property type="protein sequence ID" value="KAK5936352.1"/>
    <property type="molecule type" value="Genomic_DNA"/>
</dbReference>
<feature type="compositionally biased region" description="Polar residues" evidence="1">
    <location>
        <begin position="46"/>
        <end position="57"/>
    </location>
</feature>
<evidence type="ECO:0000313" key="3">
    <source>
        <dbReference type="EMBL" id="KAK5936352.1"/>
    </source>
</evidence>
<feature type="compositionally biased region" description="Polar residues" evidence="1">
    <location>
        <begin position="357"/>
        <end position="370"/>
    </location>
</feature>
<feature type="region of interest" description="Disordered" evidence="1">
    <location>
        <begin position="77"/>
        <end position="517"/>
    </location>
</feature>